<feature type="compositionally biased region" description="Basic and acidic residues" evidence="1">
    <location>
        <begin position="44"/>
        <end position="53"/>
    </location>
</feature>
<accession>A0ABS0KKE8</accession>
<protein>
    <submittedName>
        <fullName evidence="2">Uncharacterized protein</fullName>
    </submittedName>
</protein>
<dbReference type="RefSeq" id="WP_196912780.1">
    <property type="nucleotide sequence ID" value="NZ_JADTFC010000030.1"/>
</dbReference>
<organism evidence="2 3">
    <name type="scientific">Pseudomonas nitroreducens</name>
    <dbReference type="NCBI Taxonomy" id="46680"/>
    <lineage>
        <taxon>Bacteria</taxon>
        <taxon>Pseudomonadati</taxon>
        <taxon>Pseudomonadota</taxon>
        <taxon>Gammaproteobacteria</taxon>
        <taxon>Pseudomonadales</taxon>
        <taxon>Pseudomonadaceae</taxon>
        <taxon>Pseudomonas</taxon>
    </lineage>
</organism>
<feature type="compositionally biased region" description="Polar residues" evidence="1">
    <location>
        <begin position="1"/>
        <end position="10"/>
    </location>
</feature>
<reference evidence="2 3" key="1">
    <citation type="submission" date="2020-11" db="EMBL/GenBank/DDBJ databases">
        <title>Enhanced detection system for hospital associated transmission using whole genome sequencing surveillance.</title>
        <authorList>
            <person name="Harrison L.H."/>
            <person name="Van Tyne D."/>
            <person name="Marsh J.W."/>
            <person name="Griffith M.P."/>
            <person name="Snyder D.J."/>
            <person name="Cooper V.S."/>
            <person name="Mustapha M."/>
        </authorList>
    </citation>
    <scope>NUCLEOTIDE SEQUENCE [LARGE SCALE GENOMIC DNA]</scope>
    <source>
        <strain evidence="2 3">PSA00705</strain>
    </source>
</reference>
<sequence>MTSRKTTSGDVSKLASDTLRDPNASAIAKSLAASALSQSSSSKETGKEMETKASKVLQSEKYSDETKTLAASVLSQSDKQR</sequence>
<evidence type="ECO:0000256" key="1">
    <source>
        <dbReference type="SAM" id="MobiDB-lite"/>
    </source>
</evidence>
<dbReference type="EMBL" id="JADTFC010000030">
    <property type="protein sequence ID" value="MBG6288488.1"/>
    <property type="molecule type" value="Genomic_DNA"/>
</dbReference>
<gene>
    <name evidence="2" type="ORF">I5I61_13635</name>
</gene>
<evidence type="ECO:0000313" key="3">
    <source>
        <dbReference type="Proteomes" id="UP000608450"/>
    </source>
</evidence>
<feature type="compositionally biased region" description="Low complexity" evidence="1">
    <location>
        <begin position="24"/>
        <end position="43"/>
    </location>
</feature>
<keyword evidence="3" id="KW-1185">Reference proteome</keyword>
<dbReference type="Proteomes" id="UP000608450">
    <property type="component" value="Unassembled WGS sequence"/>
</dbReference>
<comment type="caution">
    <text evidence="2">The sequence shown here is derived from an EMBL/GenBank/DDBJ whole genome shotgun (WGS) entry which is preliminary data.</text>
</comment>
<evidence type="ECO:0000313" key="2">
    <source>
        <dbReference type="EMBL" id="MBG6288488.1"/>
    </source>
</evidence>
<proteinExistence type="predicted"/>
<feature type="region of interest" description="Disordered" evidence="1">
    <location>
        <begin position="1"/>
        <end position="81"/>
    </location>
</feature>
<name>A0ABS0KKE8_PSENT</name>